<evidence type="ECO:0000256" key="1">
    <source>
        <dbReference type="ARBA" id="ARBA00022603"/>
    </source>
</evidence>
<sequence>MRLTLAAVGRARPGPETDLFRHYARRLTPALTLREVEERRPLPTDRLKAREAELLLGCVPAGAIAVALDEHGRQLESRAFAARLQGWRDGGAPELVLLIGGADGHGAAVRDRADLLLSLGAMTWPHMLVRALVAEQLYRAQAILAGHPYHRD</sequence>
<dbReference type="Gene3D" id="3.40.1280.10">
    <property type="match status" value="1"/>
</dbReference>
<dbReference type="NCBIfam" id="NF000989">
    <property type="entry name" value="PRK00103.2-3"/>
    <property type="match status" value="1"/>
</dbReference>
<comment type="catalytic activity">
    <reaction evidence="5">
        <text>pseudouridine(1915) in 23S rRNA + S-adenosyl-L-methionine = N(3)-methylpseudouridine(1915) in 23S rRNA + S-adenosyl-L-homocysteine + H(+)</text>
        <dbReference type="Rhea" id="RHEA:42752"/>
        <dbReference type="Rhea" id="RHEA-COMP:10221"/>
        <dbReference type="Rhea" id="RHEA-COMP:10222"/>
        <dbReference type="ChEBI" id="CHEBI:15378"/>
        <dbReference type="ChEBI" id="CHEBI:57856"/>
        <dbReference type="ChEBI" id="CHEBI:59789"/>
        <dbReference type="ChEBI" id="CHEBI:65314"/>
        <dbReference type="ChEBI" id="CHEBI:74486"/>
        <dbReference type="EC" id="2.1.1.177"/>
    </reaction>
</comment>
<dbReference type="SUPFAM" id="SSF75217">
    <property type="entry name" value="alpha/beta knot"/>
    <property type="match status" value="1"/>
</dbReference>
<dbReference type="HAMAP" id="MF_00658">
    <property type="entry name" value="23SrRNA_methyltr_H"/>
    <property type="match status" value="1"/>
</dbReference>
<dbReference type="InterPro" id="IPR003742">
    <property type="entry name" value="RlmH-like"/>
</dbReference>
<comment type="subcellular location">
    <subcellularLocation>
        <location evidence="5">Cytoplasm</location>
    </subcellularLocation>
</comment>
<dbReference type="PIRSF" id="PIRSF004505">
    <property type="entry name" value="MT_bac"/>
    <property type="match status" value="1"/>
</dbReference>
<keyword evidence="5" id="KW-0963">Cytoplasm</keyword>
<comment type="similarity">
    <text evidence="4 5">Belongs to the RNA methyltransferase RlmH family.</text>
</comment>
<gene>
    <name evidence="5 6" type="primary">rlmH</name>
    <name evidence="6" type="ORF">ACFSNB_17470</name>
</gene>
<keyword evidence="2 5" id="KW-0808">Transferase</keyword>
<evidence type="ECO:0000313" key="7">
    <source>
        <dbReference type="Proteomes" id="UP001597296"/>
    </source>
</evidence>
<dbReference type="CDD" id="cd18081">
    <property type="entry name" value="RlmH-like"/>
    <property type="match status" value="1"/>
</dbReference>
<keyword evidence="1 5" id="KW-0489">Methyltransferase</keyword>
<evidence type="ECO:0000256" key="5">
    <source>
        <dbReference type="HAMAP-Rule" id="MF_00658"/>
    </source>
</evidence>
<evidence type="ECO:0000313" key="6">
    <source>
        <dbReference type="EMBL" id="MFD2235593.1"/>
    </source>
</evidence>
<accession>A0ABW5CFQ1</accession>
<evidence type="ECO:0000256" key="4">
    <source>
        <dbReference type="ARBA" id="ARBA00038303"/>
    </source>
</evidence>
<dbReference type="EMBL" id="JBHUIY010000056">
    <property type="protein sequence ID" value="MFD2235593.1"/>
    <property type="molecule type" value="Genomic_DNA"/>
</dbReference>
<feature type="binding site" evidence="5">
    <location>
        <position position="68"/>
    </location>
    <ligand>
        <name>S-adenosyl-L-methionine</name>
        <dbReference type="ChEBI" id="CHEBI:59789"/>
    </ligand>
</feature>
<feature type="binding site" evidence="5">
    <location>
        <position position="100"/>
    </location>
    <ligand>
        <name>S-adenosyl-L-methionine</name>
        <dbReference type="ChEBI" id="CHEBI:59789"/>
    </ligand>
</feature>
<keyword evidence="7" id="KW-1185">Reference proteome</keyword>
<name>A0ABW5CFQ1_9PROT</name>
<dbReference type="RefSeq" id="WP_377318919.1">
    <property type="nucleotide sequence ID" value="NZ_JBHUIY010000056.1"/>
</dbReference>
<dbReference type="Pfam" id="PF02590">
    <property type="entry name" value="SPOUT_MTase"/>
    <property type="match status" value="1"/>
</dbReference>
<keyword evidence="3 5" id="KW-0949">S-adenosyl-L-methionine</keyword>
<comment type="function">
    <text evidence="5">Specifically methylates the pseudouridine at position 1915 (m3Psi1915) in 23S rRNA.</text>
</comment>
<evidence type="ECO:0000256" key="2">
    <source>
        <dbReference type="ARBA" id="ARBA00022679"/>
    </source>
</evidence>
<feature type="binding site" evidence="5">
    <location>
        <begin position="119"/>
        <end position="124"/>
    </location>
    <ligand>
        <name>S-adenosyl-L-methionine</name>
        <dbReference type="ChEBI" id="CHEBI:59789"/>
    </ligand>
</feature>
<dbReference type="EC" id="2.1.1.177" evidence="5"/>
<dbReference type="InterPro" id="IPR029028">
    <property type="entry name" value="Alpha/beta_knot_MTases"/>
</dbReference>
<organism evidence="6 7">
    <name type="scientific">Phaeospirillum tilakii</name>
    <dbReference type="NCBI Taxonomy" id="741673"/>
    <lineage>
        <taxon>Bacteria</taxon>
        <taxon>Pseudomonadati</taxon>
        <taxon>Pseudomonadota</taxon>
        <taxon>Alphaproteobacteria</taxon>
        <taxon>Rhodospirillales</taxon>
        <taxon>Rhodospirillaceae</taxon>
        <taxon>Phaeospirillum</taxon>
    </lineage>
</organism>
<comment type="subunit">
    <text evidence="5">Homodimer.</text>
</comment>
<evidence type="ECO:0000256" key="3">
    <source>
        <dbReference type="ARBA" id="ARBA00022691"/>
    </source>
</evidence>
<comment type="caution">
    <text evidence="6">The sequence shown here is derived from an EMBL/GenBank/DDBJ whole genome shotgun (WGS) entry which is preliminary data.</text>
</comment>
<reference evidence="7" key="1">
    <citation type="journal article" date="2019" name="Int. J. Syst. Evol. Microbiol.">
        <title>The Global Catalogue of Microorganisms (GCM) 10K type strain sequencing project: providing services to taxonomists for standard genome sequencing and annotation.</title>
        <authorList>
            <consortium name="The Broad Institute Genomics Platform"/>
            <consortium name="The Broad Institute Genome Sequencing Center for Infectious Disease"/>
            <person name="Wu L."/>
            <person name="Ma J."/>
        </authorList>
    </citation>
    <scope>NUCLEOTIDE SEQUENCE [LARGE SCALE GENOMIC DNA]</scope>
    <source>
        <strain evidence="7">KCTC 15012</strain>
    </source>
</reference>
<protein>
    <recommendedName>
        <fullName evidence="5">Ribosomal RNA large subunit methyltransferase H</fullName>
        <ecNumber evidence="5">2.1.1.177</ecNumber>
    </recommendedName>
    <alternativeName>
        <fullName evidence="5">23S rRNA (pseudouridine1915-N3)-methyltransferase</fullName>
    </alternativeName>
    <alternativeName>
        <fullName evidence="5">23S rRNA m3Psi1915 methyltransferase</fullName>
    </alternativeName>
    <alternativeName>
        <fullName evidence="5">rRNA (pseudouridine-N3-)-methyltransferase RlmH</fullName>
    </alternativeName>
</protein>
<dbReference type="PANTHER" id="PTHR33603:SF1">
    <property type="entry name" value="RIBOSOMAL RNA LARGE SUBUNIT METHYLTRANSFERASE H"/>
    <property type="match status" value="1"/>
</dbReference>
<dbReference type="PANTHER" id="PTHR33603">
    <property type="entry name" value="METHYLTRANSFERASE"/>
    <property type="match status" value="1"/>
</dbReference>
<dbReference type="InterPro" id="IPR029026">
    <property type="entry name" value="tRNA_m1G_MTases_N"/>
</dbReference>
<keyword evidence="5" id="KW-0698">rRNA processing</keyword>
<proteinExistence type="inferred from homology"/>
<dbReference type="Proteomes" id="UP001597296">
    <property type="component" value="Unassembled WGS sequence"/>
</dbReference>